<dbReference type="AlphaFoldDB" id="A0ABC8IZC1"/>
<sequence>MATNTSTAQACPAFMKATSNGVFQGDNPIDFASTFFSFSGHKHSKTQLHVHLSYLLSNPIHQIILPQEVYDFTPVSSGYRYGHVVFETVQQPHDVPFGSYFEVHGAADAERENEILVRYKVIVIAFNGLEVLLIPCLITGNCPFSLNSLLIFSNVKLTRSNMINAWLVLITLTPNVINALLVLD</sequence>
<feature type="transmembrane region" description="Helical" evidence="1">
    <location>
        <begin position="163"/>
        <end position="183"/>
    </location>
</feature>
<dbReference type="EMBL" id="CAKOAT010066266">
    <property type="protein sequence ID" value="CAH8306740.1"/>
    <property type="molecule type" value="Genomic_DNA"/>
</dbReference>
<dbReference type="Proteomes" id="UP001642260">
    <property type="component" value="Unassembled WGS sequence"/>
</dbReference>
<organism evidence="2 3">
    <name type="scientific">Eruca vesicaria subsp. sativa</name>
    <name type="common">Garden rocket</name>
    <name type="synonym">Eruca sativa</name>
    <dbReference type="NCBI Taxonomy" id="29727"/>
    <lineage>
        <taxon>Eukaryota</taxon>
        <taxon>Viridiplantae</taxon>
        <taxon>Streptophyta</taxon>
        <taxon>Embryophyta</taxon>
        <taxon>Tracheophyta</taxon>
        <taxon>Spermatophyta</taxon>
        <taxon>Magnoliopsida</taxon>
        <taxon>eudicotyledons</taxon>
        <taxon>Gunneridae</taxon>
        <taxon>Pentapetalae</taxon>
        <taxon>rosids</taxon>
        <taxon>malvids</taxon>
        <taxon>Brassicales</taxon>
        <taxon>Brassicaceae</taxon>
        <taxon>Brassiceae</taxon>
        <taxon>Eruca</taxon>
    </lineage>
</organism>
<evidence type="ECO:0000313" key="2">
    <source>
        <dbReference type="EMBL" id="CAH8306740.1"/>
    </source>
</evidence>
<evidence type="ECO:0000256" key="1">
    <source>
        <dbReference type="SAM" id="Phobius"/>
    </source>
</evidence>
<keyword evidence="1" id="KW-1133">Transmembrane helix</keyword>
<keyword evidence="1" id="KW-0812">Transmembrane</keyword>
<reference evidence="2 3" key="1">
    <citation type="submission" date="2022-03" db="EMBL/GenBank/DDBJ databases">
        <authorList>
            <person name="Macdonald S."/>
            <person name="Ahmed S."/>
            <person name="Newling K."/>
        </authorList>
    </citation>
    <scope>NUCLEOTIDE SEQUENCE [LARGE SCALE GENOMIC DNA]</scope>
</reference>
<keyword evidence="3" id="KW-1185">Reference proteome</keyword>
<feature type="transmembrane region" description="Helical" evidence="1">
    <location>
        <begin position="121"/>
        <end position="140"/>
    </location>
</feature>
<evidence type="ECO:0000313" key="3">
    <source>
        <dbReference type="Proteomes" id="UP001642260"/>
    </source>
</evidence>
<name>A0ABC8IZC1_ERUVS</name>
<accession>A0ABC8IZC1</accession>
<comment type="caution">
    <text evidence="2">The sequence shown here is derived from an EMBL/GenBank/DDBJ whole genome shotgun (WGS) entry which is preliminary data.</text>
</comment>
<gene>
    <name evidence="2" type="ORF">ERUC_LOCUS4726</name>
</gene>
<proteinExistence type="predicted"/>
<keyword evidence="1" id="KW-0472">Membrane</keyword>
<protein>
    <submittedName>
        <fullName evidence="2">Uncharacterized protein</fullName>
    </submittedName>
</protein>